<protein>
    <submittedName>
        <fullName evidence="1">Uncharacterized protein</fullName>
    </submittedName>
</protein>
<sequence>MGRLQVEGQRFLSQLGLYLPQIGHALQKIDKVA</sequence>
<reference evidence="1" key="1">
    <citation type="submission" date="2018-02" db="EMBL/GenBank/DDBJ databases">
        <title>Rhizophora mucronata_Transcriptome.</title>
        <authorList>
            <person name="Meera S.P."/>
            <person name="Sreeshan A."/>
            <person name="Augustine A."/>
        </authorList>
    </citation>
    <scope>NUCLEOTIDE SEQUENCE</scope>
    <source>
        <tissue evidence="1">Leaf</tissue>
    </source>
</reference>
<name>A0A2P2MFJ8_RHIMU</name>
<proteinExistence type="predicted"/>
<dbReference type="EMBL" id="GGEC01048496">
    <property type="protein sequence ID" value="MBX28980.1"/>
    <property type="molecule type" value="Transcribed_RNA"/>
</dbReference>
<accession>A0A2P2MFJ8</accession>
<evidence type="ECO:0000313" key="1">
    <source>
        <dbReference type="EMBL" id="MBX28980.1"/>
    </source>
</evidence>
<organism evidence="1">
    <name type="scientific">Rhizophora mucronata</name>
    <name type="common">Asiatic mangrove</name>
    <dbReference type="NCBI Taxonomy" id="61149"/>
    <lineage>
        <taxon>Eukaryota</taxon>
        <taxon>Viridiplantae</taxon>
        <taxon>Streptophyta</taxon>
        <taxon>Embryophyta</taxon>
        <taxon>Tracheophyta</taxon>
        <taxon>Spermatophyta</taxon>
        <taxon>Magnoliopsida</taxon>
        <taxon>eudicotyledons</taxon>
        <taxon>Gunneridae</taxon>
        <taxon>Pentapetalae</taxon>
        <taxon>rosids</taxon>
        <taxon>fabids</taxon>
        <taxon>Malpighiales</taxon>
        <taxon>Rhizophoraceae</taxon>
        <taxon>Rhizophora</taxon>
    </lineage>
</organism>
<dbReference type="AlphaFoldDB" id="A0A2P2MFJ8"/>